<keyword evidence="3" id="KW-1185">Reference proteome</keyword>
<feature type="compositionally biased region" description="Basic and acidic residues" evidence="1">
    <location>
        <begin position="626"/>
        <end position="642"/>
    </location>
</feature>
<sequence length="858" mass="92919">MDLMELVDAGDADGVLRELGLLTLEQRAAYAADLVPRTEAVVEYDRWKEQTLGQKVALMRARLACQESPKAAVAEMLRVRWVPRVEMGDEACGLLPVLDLFPVEWRVEFVSEVSEQFPAGTSSLHYPLCEHIVRTTGCPVPTTDYYINAWMGRHIGSGKPLEGLREDVHTPTLLPLILERPGTYLPSVPLLMDLIAEGLIDRDVVLRGLFGNMADSSPYYTEALKALVLTADERAWMAPRRVAVVETVLSGLLKEGLRRRITERIDFLAAIEPTPDEYAALLRYHVAMLDLSLPVASYGREVLVGLEEAGLLSDSVLAEMCERLLLRSQKKLVRDQLSWLSRVIRRDPARADVILAGVAIAFQHPDMGIQESALKIVARHLKSGGSAVVEELRTAAEVLSPGLTAQAAALFGGPVESAEPEPYEEVLPPVPEPVGVPGPVGSLAEAVQEVAVALANRGDVVAFERALDGLVRYAVLDRAALAEALAAVKRTRPNLPCCGHHYLHDLFDVVTVVRGGPRTDTNDELLPPWRMLMARLMEVMDLLESGAAQPFLLALPTLATGAIDAAVLVERVAELERLGVTPAPVDFAQALLRVGPAEGETVRKAGELRSDAGRWLAEWLRDGGLPHRDSTPEGWESADRVNRRSRSVGPAQPALEPVPAFPPAAAALVGAYTTRGRDYADYTVPVYRAPFWVAQLPHHRDEVAARISTREAGLFPYLAESGGPAGYAMHAQLAERLRTETDAAVEALLVLAAQGALDCRMLGRRLGVVHGLKNVVNGLRSAAESGAYGTVWAVIEGALPWLMGEKPPQEAGAFLVLGVECASRCGAKGSIPEVDAVASRKGSTVTVKNARLLRDVLR</sequence>
<comment type="caution">
    <text evidence="2">The sequence shown here is derived from an EMBL/GenBank/DDBJ whole genome shotgun (WGS) entry which is preliminary data.</text>
</comment>
<evidence type="ECO:0008006" key="4">
    <source>
        <dbReference type="Google" id="ProtNLM"/>
    </source>
</evidence>
<dbReference type="Proteomes" id="UP000466345">
    <property type="component" value="Unassembled WGS sequence"/>
</dbReference>
<evidence type="ECO:0000256" key="1">
    <source>
        <dbReference type="SAM" id="MobiDB-lite"/>
    </source>
</evidence>
<proteinExistence type="predicted"/>
<organism evidence="2 3">
    <name type="scientific">Streptomyces smaragdinus</name>
    <dbReference type="NCBI Taxonomy" id="2585196"/>
    <lineage>
        <taxon>Bacteria</taxon>
        <taxon>Bacillati</taxon>
        <taxon>Actinomycetota</taxon>
        <taxon>Actinomycetes</taxon>
        <taxon>Kitasatosporales</taxon>
        <taxon>Streptomycetaceae</taxon>
        <taxon>Streptomyces</taxon>
    </lineage>
</organism>
<reference evidence="2 3" key="1">
    <citation type="submission" date="2019-10" db="EMBL/GenBank/DDBJ databases">
        <title>Streptomyces smaragdinus sp. nov. and Streptomyces fabii sp. nov., isolated from the gut of fungus growing-termite Macrotermes natalensis.</title>
        <authorList>
            <person name="Schwitalla J."/>
            <person name="Benndorf R."/>
            <person name="Martin K."/>
            <person name="De Beer W."/>
            <person name="Kaster A.-K."/>
            <person name="Vollmers J."/>
            <person name="Poulsen M."/>
            <person name="Beemelmanns C."/>
        </authorList>
    </citation>
    <scope>NUCLEOTIDE SEQUENCE [LARGE SCALE GENOMIC DNA]</scope>
    <source>
        <strain evidence="2 3">RB5</strain>
    </source>
</reference>
<dbReference type="AlphaFoldDB" id="A0A7K0CDD3"/>
<gene>
    <name evidence="2" type="ORF">SRB5_14920</name>
</gene>
<dbReference type="EMBL" id="WEGJ01000003">
    <property type="protein sequence ID" value="MQY11376.1"/>
    <property type="molecule type" value="Genomic_DNA"/>
</dbReference>
<feature type="region of interest" description="Disordered" evidence="1">
    <location>
        <begin position="626"/>
        <end position="656"/>
    </location>
</feature>
<evidence type="ECO:0000313" key="2">
    <source>
        <dbReference type="EMBL" id="MQY11376.1"/>
    </source>
</evidence>
<name>A0A7K0CDD3_9ACTN</name>
<evidence type="ECO:0000313" key="3">
    <source>
        <dbReference type="Proteomes" id="UP000466345"/>
    </source>
</evidence>
<protein>
    <recommendedName>
        <fullName evidence="4">Secreted protein</fullName>
    </recommendedName>
</protein>
<accession>A0A7K0CDD3</accession>
<dbReference type="OrthoDB" id="3245799at2"/>